<dbReference type="Proteomes" id="UP001374803">
    <property type="component" value="Chromosome"/>
</dbReference>
<accession>A0ABZ2KQ06</accession>
<dbReference type="PANTHER" id="PTHR43248:SF29">
    <property type="entry name" value="TRIPEPTIDYL AMINOPEPTIDASE"/>
    <property type="match status" value="1"/>
</dbReference>
<evidence type="ECO:0000313" key="6">
    <source>
        <dbReference type="EMBL" id="WXB00757.1"/>
    </source>
</evidence>
<dbReference type="SUPFAM" id="SSF53474">
    <property type="entry name" value="alpha/beta-Hydrolases"/>
    <property type="match status" value="1"/>
</dbReference>
<dbReference type="RefSeq" id="WP_394830358.1">
    <property type="nucleotide sequence ID" value="NZ_CP089929.1"/>
</dbReference>
<keyword evidence="3 6" id="KW-0378">Hydrolase</keyword>
<evidence type="ECO:0000256" key="1">
    <source>
        <dbReference type="ARBA" id="ARBA00010088"/>
    </source>
</evidence>
<evidence type="ECO:0000259" key="5">
    <source>
        <dbReference type="Pfam" id="PF00561"/>
    </source>
</evidence>
<feature type="region of interest" description="Disordered" evidence="4">
    <location>
        <begin position="491"/>
        <end position="514"/>
    </location>
</feature>
<dbReference type="GO" id="GO:0016787">
    <property type="term" value="F:hydrolase activity"/>
    <property type="evidence" value="ECO:0007669"/>
    <property type="project" value="UniProtKB-KW"/>
</dbReference>
<feature type="domain" description="AB hydrolase-1" evidence="5">
    <location>
        <begin position="99"/>
        <end position="469"/>
    </location>
</feature>
<dbReference type="PROSITE" id="PS51257">
    <property type="entry name" value="PROKAR_LIPOPROTEIN"/>
    <property type="match status" value="1"/>
</dbReference>
<name>A0ABZ2KQ06_9BACT</name>
<protein>
    <submittedName>
        <fullName evidence="6">Alpha/beta hydrolase</fullName>
    </submittedName>
</protein>
<comment type="similarity">
    <text evidence="1">Belongs to the peptidase S33 family.</text>
</comment>
<evidence type="ECO:0000256" key="2">
    <source>
        <dbReference type="ARBA" id="ARBA00022729"/>
    </source>
</evidence>
<dbReference type="Gene3D" id="3.40.50.1820">
    <property type="entry name" value="alpha/beta hydrolase"/>
    <property type="match status" value="1"/>
</dbReference>
<reference evidence="6" key="1">
    <citation type="submission" date="2021-12" db="EMBL/GenBank/DDBJ databases">
        <title>Discovery of the Pendulisporaceae a myxobacterial family with distinct sporulation behavior and unique specialized metabolism.</title>
        <authorList>
            <person name="Garcia R."/>
            <person name="Popoff A."/>
            <person name="Bader C.D."/>
            <person name="Loehr J."/>
            <person name="Walesch S."/>
            <person name="Walt C."/>
            <person name="Boldt J."/>
            <person name="Bunk B."/>
            <person name="Haeckl F.J.F.P.J."/>
            <person name="Gunesch A.P."/>
            <person name="Birkelbach J."/>
            <person name="Nuebel U."/>
            <person name="Pietschmann T."/>
            <person name="Bach T."/>
            <person name="Mueller R."/>
        </authorList>
    </citation>
    <scope>NUCLEOTIDE SEQUENCE</scope>
    <source>
        <strain evidence="6">MSr11367</strain>
    </source>
</reference>
<dbReference type="PANTHER" id="PTHR43248">
    <property type="entry name" value="2-SUCCINYL-6-HYDROXY-2,4-CYCLOHEXADIENE-1-CARBOXYLATE SYNTHASE"/>
    <property type="match status" value="1"/>
</dbReference>
<proteinExistence type="inferred from homology"/>
<dbReference type="InterPro" id="IPR051601">
    <property type="entry name" value="Serine_prot/Carboxylest_S33"/>
</dbReference>
<dbReference type="Pfam" id="PF00561">
    <property type="entry name" value="Abhydrolase_1"/>
    <property type="match status" value="1"/>
</dbReference>
<keyword evidence="2" id="KW-0732">Signal</keyword>
<evidence type="ECO:0000256" key="3">
    <source>
        <dbReference type="ARBA" id="ARBA00022801"/>
    </source>
</evidence>
<sequence length="514" mass="56628">MNAQRLLTGFLTTGICTIVGCTHAASDGADDGPSGARTDASSTSVLRPASDIAWTPCGTAGGECATIRVPIDWAHPEGETFELAIGRKLALEPENRIGVLFLNPGGPGSSGIDAYITGQPSLDTSILRKRFDLVSWDPRGVARSHPVVCDADLFGQYDFAFPTTERAYRERIAFNAKLGENCRAHTGPLFDHVDTLSTVRDMDAIRNALGEEKLNYLGISYGTLIGQQYAEEFPARIRAMAIESNMDHSVTSTFRYLQMYTEDLEKSFLAFVDWCGRTPTCKLHGRDVAAIWDQLYEKATAGTLIDPKTGGALELAWLRFNLQVAIIAPSRWPGLAERIASLESGVPLSASARGMADERLLEAGYQPILCQDWKFEMRSFQEFDAYRRILEAMYPHTRMTIFWTQILDCLGFPVKVNNPQHRLSAPDAPPTLVVTSRYDPLAPHDGGVAVHRQLKGSVLLQDDNFGHIPSVRSLCARQTIETYLTTRVMPPKDAHCPAEFPEEAPPSMREAPPP</sequence>
<organism evidence="6 7">
    <name type="scientific">Pendulispora rubella</name>
    <dbReference type="NCBI Taxonomy" id="2741070"/>
    <lineage>
        <taxon>Bacteria</taxon>
        <taxon>Pseudomonadati</taxon>
        <taxon>Myxococcota</taxon>
        <taxon>Myxococcia</taxon>
        <taxon>Myxococcales</taxon>
        <taxon>Sorangiineae</taxon>
        <taxon>Pendulisporaceae</taxon>
        <taxon>Pendulispora</taxon>
    </lineage>
</organism>
<keyword evidence="7" id="KW-1185">Reference proteome</keyword>
<evidence type="ECO:0000313" key="7">
    <source>
        <dbReference type="Proteomes" id="UP001374803"/>
    </source>
</evidence>
<evidence type="ECO:0000256" key="4">
    <source>
        <dbReference type="SAM" id="MobiDB-lite"/>
    </source>
</evidence>
<gene>
    <name evidence="6" type="ORF">LVJ94_28005</name>
</gene>
<dbReference type="InterPro" id="IPR029058">
    <property type="entry name" value="AB_hydrolase_fold"/>
</dbReference>
<dbReference type="InterPro" id="IPR000073">
    <property type="entry name" value="AB_hydrolase_1"/>
</dbReference>
<dbReference type="EMBL" id="CP089983">
    <property type="protein sequence ID" value="WXB00757.1"/>
    <property type="molecule type" value="Genomic_DNA"/>
</dbReference>